<feature type="signal peptide" evidence="1">
    <location>
        <begin position="1"/>
        <end position="20"/>
    </location>
</feature>
<evidence type="ECO:0000256" key="1">
    <source>
        <dbReference type="SAM" id="SignalP"/>
    </source>
</evidence>
<keyword evidence="2" id="KW-0808">Transferase</keyword>
<evidence type="ECO:0000313" key="3">
    <source>
        <dbReference type="Proteomes" id="UP001370490"/>
    </source>
</evidence>
<keyword evidence="2" id="KW-0012">Acyltransferase</keyword>
<gene>
    <name evidence="2" type="ORF">RJ641_029263</name>
</gene>
<evidence type="ECO:0000313" key="2">
    <source>
        <dbReference type="EMBL" id="KAK6939732.1"/>
    </source>
</evidence>
<dbReference type="GO" id="GO:0006629">
    <property type="term" value="P:lipid metabolic process"/>
    <property type="evidence" value="ECO:0007669"/>
    <property type="project" value="InterPro"/>
</dbReference>
<dbReference type="SUPFAM" id="SSF53474">
    <property type="entry name" value="alpha/beta-Hydrolases"/>
    <property type="match status" value="1"/>
</dbReference>
<accession>A0AAN8W5V7</accession>
<dbReference type="Proteomes" id="UP001370490">
    <property type="component" value="Unassembled WGS sequence"/>
</dbReference>
<feature type="chain" id="PRO_5042831558" evidence="1">
    <location>
        <begin position="21"/>
        <end position="426"/>
    </location>
</feature>
<dbReference type="InterPro" id="IPR029058">
    <property type="entry name" value="AB_hydrolase_fold"/>
</dbReference>
<dbReference type="PANTHER" id="PTHR11440">
    <property type="entry name" value="LECITHIN-CHOLESTEROL ACYLTRANSFERASE-RELATED"/>
    <property type="match status" value="1"/>
</dbReference>
<dbReference type="Gene3D" id="3.40.50.1820">
    <property type="entry name" value="alpha/beta hydrolase"/>
    <property type="match status" value="2"/>
</dbReference>
<dbReference type="AlphaFoldDB" id="A0AAN8W5V7"/>
<dbReference type="GO" id="GO:0008374">
    <property type="term" value="F:O-acyltransferase activity"/>
    <property type="evidence" value="ECO:0007669"/>
    <property type="project" value="InterPro"/>
</dbReference>
<keyword evidence="3" id="KW-1185">Reference proteome</keyword>
<reference evidence="2 3" key="1">
    <citation type="submission" date="2023-12" db="EMBL/GenBank/DDBJ databases">
        <title>A high-quality genome assembly for Dillenia turbinata (Dilleniales).</title>
        <authorList>
            <person name="Chanderbali A."/>
        </authorList>
    </citation>
    <scope>NUCLEOTIDE SEQUENCE [LARGE SCALE GENOMIC DNA]</scope>
    <source>
        <strain evidence="2">LSX21</strain>
        <tissue evidence="2">Leaf</tissue>
    </source>
</reference>
<comment type="caution">
    <text evidence="2">The sequence shown here is derived from an EMBL/GenBank/DDBJ whole genome shotgun (WGS) entry which is preliminary data.</text>
</comment>
<keyword evidence="1" id="KW-0732">Signal</keyword>
<proteinExistence type="predicted"/>
<protein>
    <submittedName>
        <fullName evidence="2">Lecithin:cholesterol/phospholipid:diacylglycerol acyltransferase</fullName>
    </submittedName>
</protein>
<dbReference type="Pfam" id="PF02450">
    <property type="entry name" value="LCAT"/>
    <property type="match status" value="1"/>
</dbReference>
<name>A0AAN8W5V7_9MAGN</name>
<organism evidence="2 3">
    <name type="scientific">Dillenia turbinata</name>
    <dbReference type="NCBI Taxonomy" id="194707"/>
    <lineage>
        <taxon>Eukaryota</taxon>
        <taxon>Viridiplantae</taxon>
        <taxon>Streptophyta</taxon>
        <taxon>Embryophyta</taxon>
        <taxon>Tracheophyta</taxon>
        <taxon>Spermatophyta</taxon>
        <taxon>Magnoliopsida</taxon>
        <taxon>eudicotyledons</taxon>
        <taxon>Gunneridae</taxon>
        <taxon>Pentapetalae</taxon>
        <taxon>Dilleniales</taxon>
        <taxon>Dilleniaceae</taxon>
        <taxon>Dillenia</taxon>
    </lineage>
</organism>
<dbReference type="InterPro" id="IPR003386">
    <property type="entry name" value="LACT/PDAT_acylTrfase"/>
</dbReference>
<sequence>MRRVVLLLGLTAMMWYTCQTSSNLYPVILVPGSGGNQLEARLTSHYKPSSVFCKPWYPIRKDKEGWFRLWFDLSVLVPAFTRCFAERMRLYYDPVTDDYYNAPGVETRVPYFGSTQSLLYLDPSLKQTTSYMASLVESLEKLGYSDGKNLFGAPYDFRYGLAPEGHPSRVGSQFLQDLKHLIEGASNSNRQKPVILLSHSLGCLYVLQLLNRSPKSWAQRYIRHFIALSGPWAGTVEELLTFASGNSLGVPIVDRLLVRDEQRSSETNLWLMPSPKVFGSKGPLVVTQNSTYSAYEINTFLEDIGFPQGVHPYKTRVLPLVESLTVPDLAMTCVIGSGVMTPERLVYGGGFDVQPEIEHGDGDGTVNMVSLLALESEWRKNRTQSPFKVVKLEGVSHSDILKERSALDHIMREINCINFQVPSSVL</sequence>
<dbReference type="EMBL" id="JBAMMX010000005">
    <property type="protein sequence ID" value="KAK6939732.1"/>
    <property type="molecule type" value="Genomic_DNA"/>
</dbReference>